<dbReference type="Pfam" id="PF00149">
    <property type="entry name" value="Metallophos"/>
    <property type="match status" value="1"/>
</dbReference>
<evidence type="ECO:0000313" key="3">
    <source>
        <dbReference type="Proteomes" id="UP001596337"/>
    </source>
</evidence>
<accession>A0ABW2BXA9</accession>
<gene>
    <name evidence="2" type="ORF">ACFQGD_04970</name>
</gene>
<name>A0ABW2BXA9_9PSEU</name>
<evidence type="ECO:0000259" key="1">
    <source>
        <dbReference type="Pfam" id="PF00149"/>
    </source>
</evidence>
<dbReference type="Gene3D" id="3.60.21.10">
    <property type="match status" value="1"/>
</dbReference>
<dbReference type="EMBL" id="JBHSXX010000001">
    <property type="protein sequence ID" value="MFC6866489.1"/>
    <property type="molecule type" value="Genomic_DNA"/>
</dbReference>
<sequence>MTVEPATYVVGDVHGHVEPLRAALHDAGLVDAAGDWAAGETHVWFLGDFVDRGPDGIGVIDLVMRLDRQAAEAGGQVQTLLGNHEILLLGVHKFGDTEVPSDYGYRSFDRSWALNGGQQSDVDALTPEHIDWLLARPALAHAADHLLLHSDTLEYFEWGSSIDDINDGVRDVLAGDDLVEWWELWRRLTTRYAFRGPDGPEVADRVLERLGGSRIVHGHSVIADQLGVHPMDIEGPLVYAGGKVLGVDAGLFVGGPCLVVPLPWEG</sequence>
<proteinExistence type="predicted"/>
<dbReference type="SUPFAM" id="SSF56300">
    <property type="entry name" value="Metallo-dependent phosphatases"/>
    <property type="match status" value="1"/>
</dbReference>
<dbReference type="Proteomes" id="UP001596337">
    <property type="component" value="Unassembled WGS sequence"/>
</dbReference>
<organism evidence="2 3">
    <name type="scientific">Haloechinothrix salitolerans</name>
    <dbReference type="NCBI Taxonomy" id="926830"/>
    <lineage>
        <taxon>Bacteria</taxon>
        <taxon>Bacillati</taxon>
        <taxon>Actinomycetota</taxon>
        <taxon>Actinomycetes</taxon>
        <taxon>Pseudonocardiales</taxon>
        <taxon>Pseudonocardiaceae</taxon>
        <taxon>Haloechinothrix</taxon>
    </lineage>
</organism>
<dbReference type="InterPro" id="IPR029052">
    <property type="entry name" value="Metallo-depent_PP-like"/>
</dbReference>
<feature type="domain" description="Calcineurin-like phosphoesterase" evidence="1">
    <location>
        <begin position="8"/>
        <end position="221"/>
    </location>
</feature>
<comment type="caution">
    <text evidence="2">The sequence shown here is derived from an EMBL/GenBank/DDBJ whole genome shotgun (WGS) entry which is preliminary data.</text>
</comment>
<reference evidence="3" key="1">
    <citation type="journal article" date="2019" name="Int. J. Syst. Evol. Microbiol.">
        <title>The Global Catalogue of Microorganisms (GCM) 10K type strain sequencing project: providing services to taxonomists for standard genome sequencing and annotation.</title>
        <authorList>
            <consortium name="The Broad Institute Genomics Platform"/>
            <consortium name="The Broad Institute Genome Sequencing Center for Infectious Disease"/>
            <person name="Wu L."/>
            <person name="Ma J."/>
        </authorList>
    </citation>
    <scope>NUCLEOTIDE SEQUENCE [LARGE SCALE GENOMIC DNA]</scope>
    <source>
        <strain evidence="3">KCTC 32255</strain>
    </source>
</reference>
<evidence type="ECO:0000313" key="2">
    <source>
        <dbReference type="EMBL" id="MFC6866489.1"/>
    </source>
</evidence>
<keyword evidence="3" id="KW-1185">Reference proteome</keyword>
<protein>
    <submittedName>
        <fullName evidence="2">Metallophosphoesterase</fullName>
    </submittedName>
</protein>
<dbReference type="InterPro" id="IPR004843">
    <property type="entry name" value="Calcineurin-like_PHP"/>
</dbReference>
<dbReference type="PANTHER" id="PTHR46546:SF4">
    <property type="entry name" value="SHEWANELLA-LIKE PROTEIN PHOSPHATASE 1"/>
    <property type="match status" value="1"/>
</dbReference>
<dbReference type="RefSeq" id="WP_345395558.1">
    <property type="nucleotide sequence ID" value="NZ_BAABLA010000024.1"/>
</dbReference>
<dbReference type="PANTHER" id="PTHR46546">
    <property type="entry name" value="SHEWANELLA-LIKE PROTEIN PHOSPHATASE 1"/>
    <property type="match status" value="1"/>
</dbReference>